<reference evidence="1" key="2">
    <citation type="submission" date="2021-05" db="EMBL/GenBank/DDBJ databases">
        <authorList>
            <person name="Pain A."/>
        </authorList>
    </citation>
    <scope>NUCLEOTIDE SEQUENCE</scope>
    <source>
        <strain evidence="1">1802A</strain>
    </source>
</reference>
<dbReference type="EMBL" id="JAHBMH010000007">
    <property type="protein sequence ID" value="KAK1939806.1"/>
    <property type="molecule type" value="Genomic_DNA"/>
</dbReference>
<evidence type="ECO:0000313" key="1">
    <source>
        <dbReference type="EMBL" id="KAK1939806.1"/>
    </source>
</evidence>
<dbReference type="Proteomes" id="UP001195914">
    <property type="component" value="Unassembled WGS sequence"/>
</dbReference>
<proteinExistence type="predicted"/>
<gene>
    <name evidence="1" type="ORF">X943_003469</name>
</gene>
<accession>A0AAD9GJZ7</accession>
<evidence type="ECO:0000313" key="2">
    <source>
        <dbReference type="Proteomes" id="UP001195914"/>
    </source>
</evidence>
<dbReference type="AlphaFoldDB" id="A0AAD9GJZ7"/>
<comment type="caution">
    <text evidence="1">The sequence shown here is derived from an EMBL/GenBank/DDBJ whole genome shotgun (WGS) entry which is preliminary data.</text>
</comment>
<keyword evidence="2" id="KW-1185">Reference proteome</keyword>
<sequence>MSAEQCTEFPEPQDLKEILEIFDKLKDSVQAKKNVGPKLVEGIRKYCKDTDKFFKDSGSSGFLWNVFTNGSGIRKSILQNSRTFEKYNDLERDHAIHEDCVPRALKKCLPKAHAALLFMLFNCDTAFYGYSLGRWRDQKVNESGLSQDLHNWLTKEETLKPLTPGLIKRGFSTGNLAGSNTGQDVATAIAKMIKHDSAGDLQKFVLYLLLACPWDDALTGHALCFLYTFCSKVQGVSLEGKLKG</sequence>
<protein>
    <submittedName>
        <fullName evidence="1">Uncharacterized protein</fullName>
    </submittedName>
</protein>
<reference evidence="1" key="1">
    <citation type="journal article" date="2014" name="Nucleic Acids Res.">
        <title>The evolutionary dynamics of variant antigen genes in Babesia reveal a history of genomic innovation underlying host-parasite interaction.</title>
        <authorList>
            <person name="Jackson A.P."/>
            <person name="Otto T.D."/>
            <person name="Darby A."/>
            <person name="Ramaprasad A."/>
            <person name="Xia D."/>
            <person name="Echaide I.E."/>
            <person name="Farber M."/>
            <person name="Gahlot S."/>
            <person name="Gamble J."/>
            <person name="Gupta D."/>
            <person name="Gupta Y."/>
            <person name="Jackson L."/>
            <person name="Malandrin L."/>
            <person name="Malas T.B."/>
            <person name="Moussa E."/>
            <person name="Nair M."/>
            <person name="Reid A.J."/>
            <person name="Sanders M."/>
            <person name="Sharma J."/>
            <person name="Tracey A."/>
            <person name="Quail M.A."/>
            <person name="Weir W."/>
            <person name="Wastling J.M."/>
            <person name="Hall N."/>
            <person name="Willadsen P."/>
            <person name="Lingelbach K."/>
            <person name="Shiels B."/>
            <person name="Tait A."/>
            <person name="Berriman M."/>
            <person name="Allred D.R."/>
            <person name="Pain A."/>
        </authorList>
    </citation>
    <scope>NUCLEOTIDE SEQUENCE</scope>
    <source>
        <strain evidence="1">1802A</strain>
    </source>
</reference>
<organism evidence="1 2">
    <name type="scientific">Babesia divergens</name>
    <dbReference type="NCBI Taxonomy" id="32595"/>
    <lineage>
        <taxon>Eukaryota</taxon>
        <taxon>Sar</taxon>
        <taxon>Alveolata</taxon>
        <taxon>Apicomplexa</taxon>
        <taxon>Aconoidasida</taxon>
        <taxon>Piroplasmida</taxon>
        <taxon>Babesiidae</taxon>
        <taxon>Babesia</taxon>
    </lineage>
</organism>
<name>A0AAD9GJZ7_BABDI</name>